<dbReference type="GO" id="GO:0097506">
    <property type="term" value="F:deaminated base DNA N-glycosylase activity"/>
    <property type="evidence" value="ECO:0007669"/>
    <property type="project" value="UniProtKB-ARBA"/>
</dbReference>
<keyword evidence="7" id="KW-0408">Iron</keyword>
<dbReference type="GO" id="GO:0051539">
    <property type="term" value="F:4 iron, 4 sulfur cluster binding"/>
    <property type="evidence" value="ECO:0007669"/>
    <property type="project" value="UniProtKB-KW"/>
</dbReference>
<dbReference type="RefSeq" id="WP_028310761.1">
    <property type="nucleotide sequence ID" value="NZ_AXWS01000007.1"/>
</dbReference>
<evidence type="ECO:0000259" key="11">
    <source>
        <dbReference type="SMART" id="SM00986"/>
    </source>
</evidence>
<dbReference type="PANTHER" id="PTHR33693">
    <property type="entry name" value="TYPE-5 URACIL-DNA GLYCOSYLASE"/>
    <property type="match status" value="1"/>
</dbReference>
<evidence type="ECO:0000256" key="5">
    <source>
        <dbReference type="ARBA" id="ARBA00022763"/>
    </source>
</evidence>
<dbReference type="GO" id="GO:0046872">
    <property type="term" value="F:metal ion binding"/>
    <property type="evidence" value="ECO:0007669"/>
    <property type="project" value="UniProtKB-KW"/>
</dbReference>
<dbReference type="SMART" id="SM00987">
    <property type="entry name" value="UreE_C"/>
    <property type="match status" value="1"/>
</dbReference>
<sequence length="545" mass="58380">MRSIVLASDTDLAGWRAAARGLARDGIPPEAVSWSVGAADDLFGAPAASDAALATEPLAAYDADAAPPGDAATPRVPPAFLDLCKRALLHRDPRRFALMYRLLWRLQSEPRLLDVAMDADVGQALRWASAVRRDAHKMKAYVRFREVPGAVAHDGVAASADPAADDATASTRDAATESGYIAWFEPEHHIVEAVAPFFARRFAAMRWAILTPLRSARWDGHALAFGPGATRADAPADDAMEDLWRDYYASIFNPARLKVRTMQSQMPRKYWRNLPEAGLIAPLGAAAQERTEAMIRDTAPARKSRTPDAASDEPATAPLPTATHDGRALGHDAPPPDTLAPESAVPAAAEAATLDALAEAERHCRACPLWQPATQAVPGAGRPGARVMLVGEAPGDREDIAGRAFIGPAGQLLDRALAQAGVARDEAYVTNAVKHFGYELRGKRRLHKSPGQREIAACRPWLERELELVGPRLVVALGATAARALTGRPTPIEANRGRVMDLPGRPWKLLVTVHPSYLLRLPPEAQEAAHARFVADLALASDGGG</sequence>
<dbReference type="SUPFAM" id="SSF52141">
    <property type="entry name" value="Uracil-DNA glycosylase-like"/>
    <property type="match status" value="1"/>
</dbReference>
<evidence type="ECO:0000256" key="7">
    <source>
        <dbReference type="ARBA" id="ARBA00023004"/>
    </source>
</evidence>
<protein>
    <recommendedName>
        <fullName evidence="2">Type-4 uracil-DNA glycosylase</fullName>
    </recommendedName>
</protein>
<evidence type="ECO:0000256" key="4">
    <source>
        <dbReference type="ARBA" id="ARBA00022723"/>
    </source>
</evidence>
<evidence type="ECO:0000256" key="10">
    <source>
        <dbReference type="SAM" id="MobiDB-lite"/>
    </source>
</evidence>
<dbReference type="Proteomes" id="UP000675920">
    <property type="component" value="Unplaced"/>
</dbReference>
<organism evidence="12 13">
    <name type="scientific">Derxia gummosa DSM 723</name>
    <dbReference type="NCBI Taxonomy" id="1121388"/>
    <lineage>
        <taxon>Bacteria</taxon>
        <taxon>Pseudomonadati</taxon>
        <taxon>Pseudomonadota</taxon>
        <taxon>Betaproteobacteria</taxon>
        <taxon>Burkholderiales</taxon>
        <taxon>Alcaligenaceae</taxon>
        <taxon>Derxia</taxon>
    </lineage>
</organism>
<dbReference type="NCBIfam" id="TIGR03914">
    <property type="entry name" value="UDG_fam_dom"/>
    <property type="match status" value="1"/>
</dbReference>
<keyword evidence="4" id="KW-0479">Metal-binding</keyword>
<evidence type="ECO:0000256" key="8">
    <source>
        <dbReference type="ARBA" id="ARBA00023014"/>
    </source>
</evidence>
<feature type="region of interest" description="Disordered" evidence="10">
    <location>
        <begin position="297"/>
        <end position="347"/>
    </location>
</feature>
<evidence type="ECO:0000313" key="12">
    <source>
        <dbReference type="Proteomes" id="UP000675920"/>
    </source>
</evidence>
<keyword evidence="6" id="KW-0378">Hydrolase</keyword>
<keyword evidence="9" id="KW-0234">DNA repair</keyword>
<dbReference type="OrthoDB" id="5290748at2"/>
<dbReference type="CDD" id="cd10030">
    <property type="entry name" value="UDG-F4_TTUDGA_SPO1dp_like"/>
    <property type="match status" value="1"/>
</dbReference>
<evidence type="ECO:0000256" key="3">
    <source>
        <dbReference type="ARBA" id="ARBA00022485"/>
    </source>
</evidence>
<dbReference type="Pfam" id="PF13566">
    <property type="entry name" value="DUF4130"/>
    <property type="match status" value="1"/>
</dbReference>
<reference evidence="13" key="2">
    <citation type="submission" date="2025-08" db="UniProtKB">
        <authorList>
            <consortium name="RefSeq"/>
        </authorList>
    </citation>
    <scope>IDENTIFICATION</scope>
</reference>
<dbReference type="AlphaFoldDB" id="A0A8B6X328"/>
<dbReference type="InterPro" id="IPR023875">
    <property type="entry name" value="DNA_repair_put"/>
</dbReference>
<keyword evidence="5" id="KW-0227">DNA damage</keyword>
<dbReference type="PANTHER" id="PTHR33693:SF9">
    <property type="entry name" value="TYPE-4 URACIL-DNA GLYCOSYLASE"/>
    <property type="match status" value="1"/>
</dbReference>
<dbReference type="GO" id="GO:0006281">
    <property type="term" value="P:DNA repair"/>
    <property type="evidence" value="ECO:0007669"/>
    <property type="project" value="UniProtKB-KW"/>
</dbReference>
<keyword evidence="12" id="KW-1185">Reference proteome</keyword>
<evidence type="ECO:0000313" key="13">
    <source>
        <dbReference type="RefSeq" id="WP_028310761.1"/>
    </source>
</evidence>
<dbReference type="SMART" id="SM00986">
    <property type="entry name" value="UDG"/>
    <property type="match status" value="1"/>
</dbReference>
<dbReference type="Gene3D" id="3.40.470.10">
    <property type="entry name" value="Uracil-DNA glycosylase-like domain"/>
    <property type="match status" value="1"/>
</dbReference>
<dbReference type="InterPro" id="IPR051536">
    <property type="entry name" value="UDG_Type-4/5"/>
</dbReference>
<proteinExistence type="inferred from homology"/>
<dbReference type="Pfam" id="PF03167">
    <property type="entry name" value="UDG"/>
    <property type="match status" value="1"/>
</dbReference>
<dbReference type="InterPro" id="IPR025404">
    <property type="entry name" value="DUF4130"/>
</dbReference>
<accession>A0A8B6X328</accession>
<evidence type="ECO:0000256" key="9">
    <source>
        <dbReference type="ARBA" id="ARBA00023204"/>
    </source>
</evidence>
<evidence type="ECO:0000256" key="1">
    <source>
        <dbReference type="ARBA" id="ARBA00006521"/>
    </source>
</evidence>
<keyword evidence="8" id="KW-0411">Iron-sulfur</keyword>
<feature type="domain" description="Uracil-DNA glycosylase-like" evidence="11">
    <location>
        <begin position="378"/>
        <end position="538"/>
    </location>
</feature>
<name>A0A8B6X328_9BURK</name>
<evidence type="ECO:0000256" key="6">
    <source>
        <dbReference type="ARBA" id="ARBA00022801"/>
    </source>
</evidence>
<evidence type="ECO:0000256" key="2">
    <source>
        <dbReference type="ARBA" id="ARBA00019403"/>
    </source>
</evidence>
<reference evidence="13" key="1">
    <citation type="journal article" date="2015" name="Nucleic Acids Res.">
        <title>A unique uracil-DNA binding protein of the uracil DNA glycosylase superfamily.</title>
        <authorList>
            <person name="Sang P.B."/>
            <person name="Srinath T."/>
            <person name="Patil A.G."/>
            <person name="Woo E.J."/>
            <person name="Varshney U."/>
        </authorList>
    </citation>
    <scope>NUCLEOTIDE SEQUENCE</scope>
</reference>
<dbReference type="InterPro" id="IPR036895">
    <property type="entry name" value="Uracil-DNA_glycosylase-like_sf"/>
</dbReference>
<dbReference type="InterPro" id="IPR005273">
    <property type="entry name" value="Ura-DNA_glyco_family4"/>
</dbReference>
<keyword evidence="3" id="KW-0004">4Fe-4S</keyword>
<comment type="similarity">
    <text evidence="1">Belongs to the uracil-DNA glycosylase (UDG) superfamily. Type 4 (UDGa) family.</text>
</comment>
<dbReference type="NCBIfam" id="TIGR03915">
    <property type="entry name" value="SAM_7_link_chp"/>
    <property type="match status" value="1"/>
</dbReference>
<dbReference type="NCBIfam" id="TIGR00758">
    <property type="entry name" value="UDG_fam4"/>
    <property type="match status" value="1"/>
</dbReference>
<dbReference type="InterPro" id="IPR005122">
    <property type="entry name" value="Uracil-DNA_glycosylase-like"/>
</dbReference>